<evidence type="ECO:0000256" key="7">
    <source>
        <dbReference type="SAM" id="Phobius"/>
    </source>
</evidence>
<feature type="region of interest" description="Disordered" evidence="6">
    <location>
        <begin position="405"/>
        <end position="456"/>
    </location>
</feature>
<dbReference type="Gene3D" id="1.20.1250.20">
    <property type="entry name" value="MFS general substrate transporter like domains"/>
    <property type="match status" value="1"/>
</dbReference>
<evidence type="ECO:0000256" key="1">
    <source>
        <dbReference type="ARBA" id="ARBA00004651"/>
    </source>
</evidence>
<dbReference type="GO" id="GO:0005886">
    <property type="term" value="C:plasma membrane"/>
    <property type="evidence" value="ECO:0007669"/>
    <property type="project" value="UniProtKB-SubCell"/>
</dbReference>
<reference evidence="9" key="1">
    <citation type="submission" date="2015-03" db="EMBL/GenBank/DDBJ databases">
        <authorList>
            <consortium name="Pathogen Informatics"/>
        </authorList>
    </citation>
    <scope>NUCLEOTIDE SEQUENCE [LARGE SCALE GENOMIC DNA]</scope>
    <source>
        <strain evidence="9">NCTC11134</strain>
    </source>
</reference>
<protein>
    <submittedName>
        <fullName evidence="8">H+ Antiporter protein</fullName>
    </submittedName>
</protein>
<evidence type="ECO:0000313" key="8">
    <source>
        <dbReference type="EMBL" id="CRY76082.1"/>
    </source>
</evidence>
<evidence type="ECO:0000313" key="9">
    <source>
        <dbReference type="Proteomes" id="UP000057820"/>
    </source>
</evidence>
<feature type="transmembrane region" description="Helical" evidence="7">
    <location>
        <begin position="233"/>
        <end position="256"/>
    </location>
</feature>
<evidence type="ECO:0000256" key="4">
    <source>
        <dbReference type="ARBA" id="ARBA00022989"/>
    </source>
</evidence>
<feature type="transmembrane region" description="Helical" evidence="7">
    <location>
        <begin position="110"/>
        <end position="132"/>
    </location>
</feature>
<dbReference type="Proteomes" id="UP000057820">
    <property type="component" value="Chromosome 1"/>
</dbReference>
<evidence type="ECO:0000256" key="6">
    <source>
        <dbReference type="SAM" id="MobiDB-lite"/>
    </source>
</evidence>
<dbReference type="EMBL" id="LN868938">
    <property type="protein sequence ID" value="CRY76082.1"/>
    <property type="molecule type" value="Genomic_DNA"/>
</dbReference>
<feature type="region of interest" description="Disordered" evidence="6">
    <location>
        <begin position="287"/>
        <end position="325"/>
    </location>
</feature>
<keyword evidence="2" id="KW-1003">Cell membrane</keyword>
<sequence>MIRSPAMMLLAEQADDHSTKNPARVYATLDAARMTGMLAGPVVGGVAVGSVGFAATMALDAMSSIVLVVSMAALGLRRFPPEHPATGRPGWWRHVVEAPALLAANRVVRAAMGVLAAAIVFTAVFTVAEVFYVRATLSATPLEYGLVTTPFVAGRLLTSVWPAPKIAPQHQRRTLVAAGLLMGAGLAGAGLSGSLLGAAIGFAAAGVANSLQVSAITVLIATHVPPAVKGRAFAAMGSVNNAATMLGTLLGAPAVAAVGAGGALVLAGAGTAAATAAAAPVLLVRGREQPEDGVDRTPSTRRPGWAGGPRNGAPPPNSAAVSASGQAGVDLHDDLVGGHLLHRDVETFGGAGLAHRHGHLLTGDLQRDQVAVDGHQLRVDAQDTHLGVDPAGEGDGAAADVAVGGGARSLGGAGGTERDEQGEQGQGDQPARTHCASVEGIRTFRTPPGGTPPDVG</sequence>
<evidence type="ECO:0000256" key="3">
    <source>
        <dbReference type="ARBA" id="ARBA00022692"/>
    </source>
</evidence>
<keyword evidence="5 7" id="KW-0472">Membrane</keyword>
<dbReference type="InterPro" id="IPR036259">
    <property type="entry name" value="MFS_trans_sf"/>
</dbReference>
<dbReference type="PANTHER" id="PTHR23513:SF11">
    <property type="entry name" value="STAPHYLOFERRIN A TRANSPORTER"/>
    <property type="match status" value="1"/>
</dbReference>
<dbReference type="AlphaFoldDB" id="A0A0H5NLQ1"/>
<feature type="transmembrane region" description="Helical" evidence="7">
    <location>
        <begin position="34"/>
        <end position="55"/>
    </location>
</feature>
<evidence type="ECO:0000256" key="2">
    <source>
        <dbReference type="ARBA" id="ARBA00022475"/>
    </source>
</evidence>
<dbReference type="KEGG" id="nfr:ERS450000_01670"/>
<feature type="transmembrane region" description="Helical" evidence="7">
    <location>
        <begin position="175"/>
        <end position="193"/>
    </location>
</feature>
<evidence type="ECO:0000256" key="5">
    <source>
        <dbReference type="ARBA" id="ARBA00023136"/>
    </source>
</evidence>
<comment type="subcellular location">
    <subcellularLocation>
        <location evidence="1">Cell membrane</location>
        <topology evidence="1">Multi-pass membrane protein</topology>
    </subcellularLocation>
</comment>
<proteinExistence type="predicted"/>
<dbReference type="PANTHER" id="PTHR23513">
    <property type="entry name" value="INTEGRAL MEMBRANE EFFLUX PROTEIN-RELATED"/>
    <property type="match status" value="1"/>
</dbReference>
<keyword evidence="3 7" id="KW-0812">Transmembrane</keyword>
<feature type="compositionally biased region" description="Gly residues" evidence="6">
    <location>
        <begin position="405"/>
        <end position="415"/>
    </location>
</feature>
<feature type="transmembrane region" description="Helical" evidence="7">
    <location>
        <begin position="199"/>
        <end position="221"/>
    </location>
</feature>
<gene>
    <name evidence="8" type="ORF">ERS450000_01670</name>
</gene>
<name>A0A0H5NLQ1_NOCFR</name>
<dbReference type="SUPFAM" id="SSF103473">
    <property type="entry name" value="MFS general substrate transporter"/>
    <property type="match status" value="1"/>
</dbReference>
<accession>A0A0H5NLQ1</accession>
<keyword evidence="4 7" id="KW-1133">Transmembrane helix</keyword>
<organism evidence="8 9">
    <name type="scientific">Nocardia farcinica</name>
    <dbReference type="NCBI Taxonomy" id="37329"/>
    <lineage>
        <taxon>Bacteria</taxon>
        <taxon>Bacillati</taxon>
        <taxon>Actinomycetota</taxon>
        <taxon>Actinomycetes</taxon>
        <taxon>Mycobacteriales</taxon>
        <taxon>Nocardiaceae</taxon>
        <taxon>Nocardia</taxon>
    </lineage>
</organism>
<dbReference type="RefSeq" id="WP_060591730.1">
    <property type="nucleotide sequence ID" value="NZ_LN868938.1"/>
</dbReference>